<dbReference type="RefSeq" id="WP_123210626.1">
    <property type="nucleotide sequence ID" value="NZ_RJVO01000001.1"/>
</dbReference>
<dbReference type="InterPro" id="IPR014508">
    <property type="entry name" value="UCP020555_TPR-like"/>
</dbReference>
<evidence type="ECO:0000313" key="3">
    <source>
        <dbReference type="Proteomes" id="UP000282106"/>
    </source>
</evidence>
<organism evidence="2 3">
    <name type="scientific">Stagnimonas aquatica</name>
    <dbReference type="NCBI Taxonomy" id="2689987"/>
    <lineage>
        <taxon>Bacteria</taxon>
        <taxon>Pseudomonadati</taxon>
        <taxon>Pseudomonadota</taxon>
        <taxon>Gammaproteobacteria</taxon>
        <taxon>Nevskiales</taxon>
        <taxon>Nevskiaceae</taxon>
        <taxon>Stagnimonas</taxon>
    </lineage>
</organism>
<name>A0A3N0VMH3_9GAMM</name>
<keyword evidence="1" id="KW-0732">Signal</keyword>
<accession>A0A3N0VMH3</accession>
<comment type="caution">
    <text evidence="2">The sequence shown here is derived from an EMBL/GenBank/DDBJ whole genome shotgun (WGS) entry which is preliminary data.</text>
</comment>
<feature type="chain" id="PRO_5017937093" evidence="1">
    <location>
        <begin position="23"/>
        <end position="128"/>
    </location>
</feature>
<evidence type="ECO:0000256" key="1">
    <source>
        <dbReference type="SAM" id="SignalP"/>
    </source>
</evidence>
<sequence length="128" mass="14276">MKLMPRRTMAAVVALTYALTTAGCVTPPQQLYYWGNYQPETYSYFKNSETPQEQIVNLEKTVQEAQAANRSLPPGFSAHLGMLYLASGQADKAQSAFQMEQTRFPESAAYMDFLLRKKPQITSGGDVP</sequence>
<evidence type="ECO:0000313" key="2">
    <source>
        <dbReference type="EMBL" id="ROH93770.1"/>
    </source>
</evidence>
<dbReference type="Proteomes" id="UP000282106">
    <property type="component" value="Unassembled WGS sequence"/>
</dbReference>
<gene>
    <name evidence="2" type="ORF">ED208_04405</name>
</gene>
<dbReference type="InParanoid" id="A0A3N0VMH3"/>
<feature type="signal peptide" evidence="1">
    <location>
        <begin position="1"/>
        <end position="22"/>
    </location>
</feature>
<keyword evidence="3" id="KW-1185">Reference proteome</keyword>
<dbReference type="AlphaFoldDB" id="A0A3N0VMH3"/>
<dbReference type="EMBL" id="RJVO01000001">
    <property type="protein sequence ID" value="ROH93770.1"/>
    <property type="molecule type" value="Genomic_DNA"/>
</dbReference>
<proteinExistence type="predicted"/>
<reference evidence="2 3" key="1">
    <citation type="submission" date="2018-10" db="EMBL/GenBank/DDBJ databases">
        <authorList>
            <person name="Chen W.-M."/>
        </authorList>
    </citation>
    <scope>NUCLEOTIDE SEQUENCE [LARGE SCALE GENOMIC DNA]</scope>
    <source>
        <strain evidence="2 3">THS-13</strain>
    </source>
</reference>
<dbReference type="PIRSF" id="PIRSF020555">
    <property type="entry name" value="UCP020555"/>
    <property type="match status" value="1"/>
</dbReference>
<dbReference type="Pfam" id="PF16068">
    <property type="entry name" value="DUF4810"/>
    <property type="match status" value="1"/>
</dbReference>
<protein>
    <submittedName>
        <fullName evidence="2">DUF4810 domain-containing protein</fullName>
    </submittedName>
</protein>
<dbReference type="PROSITE" id="PS51257">
    <property type="entry name" value="PROKAR_LIPOPROTEIN"/>
    <property type="match status" value="1"/>
</dbReference>